<dbReference type="EMBL" id="ATBP01000522">
    <property type="protein sequence ID" value="ETR69944.1"/>
    <property type="molecule type" value="Genomic_DNA"/>
</dbReference>
<dbReference type="SUPFAM" id="SSF52540">
    <property type="entry name" value="P-loop containing nucleoside triphosphate hydrolases"/>
    <property type="match status" value="1"/>
</dbReference>
<name>A0A1V1P568_9BACT</name>
<organism evidence="1 2">
    <name type="scientific">Candidatus Magnetoglobus multicellularis str. Araruama</name>
    <dbReference type="NCBI Taxonomy" id="890399"/>
    <lineage>
        <taxon>Bacteria</taxon>
        <taxon>Pseudomonadati</taxon>
        <taxon>Thermodesulfobacteriota</taxon>
        <taxon>Desulfobacteria</taxon>
        <taxon>Desulfobacterales</taxon>
        <taxon>Desulfobacteraceae</taxon>
        <taxon>Candidatus Magnetoglobus</taxon>
    </lineage>
</organism>
<sequence length="574" mass="67755">MKIYLKEKIGNPSLFTGRIHEIHSLLKWIDRISPELSKSKALISRRKTGKSALMQRLFNIVFEKNGRVIPFYYELREADQWFVDFSKDFFFTFIYQYIAFKSRNTEYFLRTNDGFEKTIYAAEKEKQNHLINYIESLANAEALNNYDIMWNIAREAPRMIVQHHDERAVQMIDEFQFLNHYIHWDIDKQRRAKYFAGSYLHTAEYKNAPLLVSGSWIGWLLDDLNKLLPARFIIEDFPNMPKHEAIAMALNYSEIEEVPVTYETACLIAELTDGNPFYISSLFQSNDRDKDFSTRDGIIKTLNFETLDKRGIIKGTWMEYILSAIHRVNDLNGKKIILYLCKHRNQERTRQEIKNDLNLDISDSNLEKRLKAFVKSDIISQGTTGFDYQAIDDHIFDKVFRGVYQKEIDGFDPGEVKNDYQQLYEQLKGRYNKYKGEYSEYVIMTLLKHRAYKNNALFLSMINHVPADFQFVSYESVWSYTTSLIYNKTIQLDIFARAKPKDYSIIGEVKNRKQKFSKKEAAHFLEKAKAVKKLEKITKVLYFVFSSSGFYQNTIAFFKHHSIAWSDDPRFLNI</sequence>
<proteinExistence type="predicted"/>
<evidence type="ECO:0008006" key="3">
    <source>
        <dbReference type="Google" id="ProtNLM"/>
    </source>
</evidence>
<dbReference type="Gene3D" id="3.40.50.300">
    <property type="entry name" value="P-loop containing nucleotide triphosphate hydrolases"/>
    <property type="match status" value="1"/>
</dbReference>
<evidence type="ECO:0000313" key="1">
    <source>
        <dbReference type="EMBL" id="ETR69944.1"/>
    </source>
</evidence>
<accession>A0A1V1P568</accession>
<comment type="caution">
    <text evidence="1">The sequence shown here is derived from an EMBL/GenBank/DDBJ whole genome shotgun (WGS) entry which is preliminary data.</text>
</comment>
<dbReference type="InterPro" id="IPR027417">
    <property type="entry name" value="P-loop_NTPase"/>
</dbReference>
<dbReference type="AlphaFoldDB" id="A0A1V1P568"/>
<reference evidence="2" key="1">
    <citation type="submission" date="2012-11" db="EMBL/GenBank/DDBJ databases">
        <authorList>
            <person name="Lucero-Rivera Y.E."/>
            <person name="Tovar-Ramirez D."/>
        </authorList>
    </citation>
    <scope>NUCLEOTIDE SEQUENCE [LARGE SCALE GENOMIC DNA]</scope>
    <source>
        <strain evidence="2">Araruama</strain>
    </source>
</reference>
<evidence type="ECO:0000313" key="2">
    <source>
        <dbReference type="Proteomes" id="UP000189670"/>
    </source>
</evidence>
<gene>
    <name evidence="1" type="ORF">OMM_03590</name>
</gene>
<dbReference type="Proteomes" id="UP000189670">
    <property type="component" value="Unassembled WGS sequence"/>
</dbReference>
<protein>
    <recommendedName>
        <fullName evidence="3">ATPase domain protein, prokaryote domain protein</fullName>
    </recommendedName>
</protein>